<accession>A0A0S4JD75</accession>
<feature type="coiled-coil region" evidence="1">
    <location>
        <begin position="54"/>
        <end position="127"/>
    </location>
</feature>
<dbReference type="AlphaFoldDB" id="A0A0S4JD75"/>
<gene>
    <name evidence="3" type="ORF">BSAL_13660</name>
</gene>
<feature type="compositionally biased region" description="Low complexity" evidence="2">
    <location>
        <begin position="364"/>
        <end position="377"/>
    </location>
</feature>
<dbReference type="EMBL" id="CYKH01001615">
    <property type="protein sequence ID" value="CUG88093.1"/>
    <property type="molecule type" value="Genomic_DNA"/>
</dbReference>
<feature type="region of interest" description="Disordered" evidence="2">
    <location>
        <begin position="449"/>
        <end position="494"/>
    </location>
</feature>
<keyword evidence="4" id="KW-1185">Reference proteome</keyword>
<feature type="compositionally biased region" description="Pro residues" evidence="2">
    <location>
        <begin position="563"/>
        <end position="574"/>
    </location>
</feature>
<feature type="region of interest" description="Disordered" evidence="2">
    <location>
        <begin position="209"/>
        <end position="249"/>
    </location>
</feature>
<feature type="region of interest" description="Disordered" evidence="2">
    <location>
        <begin position="554"/>
        <end position="583"/>
    </location>
</feature>
<name>A0A0S4JD75_BODSA</name>
<protein>
    <submittedName>
        <fullName evidence="3">Uncharacterized protein</fullName>
    </submittedName>
</protein>
<feature type="compositionally biased region" description="Low complexity" evidence="2">
    <location>
        <begin position="461"/>
        <end position="480"/>
    </location>
</feature>
<reference evidence="4" key="1">
    <citation type="submission" date="2015-09" db="EMBL/GenBank/DDBJ databases">
        <authorList>
            <consortium name="Pathogen Informatics"/>
        </authorList>
    </citation>
    <scope>NUCLEOTIDE SEQUENCE [LARGE SCALE GENOMIC DNA]</scope>
    <source>
        <strain evidence="4">Lake Konstanz</strain>
    </source>
</reference>
<feature type="region of interest" description="Disordered" evidence="2">
    <location>
        <begin position="344"/>
        <end position="426"/>
    </location>
</feature>
<evidence type="ECO:0000256" key="1">
    <source>
        <dbReference type="SAM" id="Coils"/>
    </source>
</evidence>
<dbReference type="Proteomes" id="UP000051952">
    <property type="component" value="Unassembled WGS sequence"/>
</dbReference>
<evidence type="ECO:0000256" key="2">
    <source>
        <dbReference type="SAM" id="MobiDB-lite"/>
    </source>
</evidence>
<evidence type="ECO:0000313" key="3">
    <source>
        <dbReference type="EMBL" id="CUG88093.1"/>
    </source>
</evidence>
<evidence type="ECO:0000313" key="4">
    <source>
        <dbReference type="Proteomes" id="UP000051952"/>
    </source>
</evidence>
<organism evidence="3 4">
    <name type="scientific">Bodo saltans</name>
    <name type="common">Flagellated protozoan</name>
    <dbReference type="NCBI Taxonomy" id="75058"/>
    <lineage>
        <taxon>Eukaryota</taxon>
        <taxon>Discoba</taxon>
        <taxon>Euglenozoa</taxon>
        <taxon>Kinetoplastea</taxon>
        <taxon>Metakinetoplastina</taxon>
        <taxon>Eubodonida</taxon>
        <taxon>Bodonidae</taxon>
        <taxon>Bodo</taxon>
    </lineage>
</organism>
<keyword evidence="1" id="KW-0175">Coiled coil</keyword>
<sequence length="625" mass="68700">MSIASKNPQEISLQKTATRTNGTHDVFRTDLNTAPTAAILLQWQSKCDHLASKLDSEKIRSDELMEQCQRLREETKQHSNETREWESRVRKLTEHLETTTQAQQRDVNHLQLQLRNLQTRRSLDEEQMKAQATKIEKLESALNHFLGVGKVEACTQTLSPTQRHLGSVYEAFDGHHHSHLAAPSSHRHALIVHPSVDDLYGDVVISTVASPPSTRSRHSSHAPVYDDAPPPRDQNEKQFIGHNLRPPHDQQQQQNFMKSIQQTFMSDPELSEALGELFVTNKRQRMRNKLKLVSSSLARSDLEEPSLVHAVSHGPSRALNSKVAHPKSIASAVVKYAAHEGLNSNPFDSFDDEELAPRKHPENAGASAAASGSRSAANVTPPRHPVSETKQKSTSTTEPPQAVAMEKQPSDSRHFAPSLDNGTSASTTASLIGSLFTKPREKRAVEIEHAQRLPQPPSPRSSPESPNLVSTVVSSASSSSETPGSAKRSQSDRKAASSQAVAGWFDLEPLRLETTFYEGNRSSTTPIGLDATANAAIITTTTNVVAASRSSSMGNVLVKSPSPKQPSTPLPPTPSSQSPLRSRESIDRIEKLRHELQFLIDMRTQLHSTLSLEVGPPTEPIIPMF</sequence>
<dbReference type="VEuPathDB" id="TriTrypDB:BSAL_13660"/>
<dbReference type="SUPFAM" id="SSF58100">
    <property type="entry name" value="Bacterial hemolysins"/>
    <property type="match status" value="1"/>
</dbReference>
<proteinExistence type="predicted"/>